<dbReference type="EMBL" id="BPLQ01013758">
    <property type="protein sequence ID" value="GIY74502.1"/>
    <property type="molecule type" value="Genomic_DNA"/>
</dbReference>
<accession>A0AAV4VW36</accession>
<sequence>MVVKCSKRRHRLQSQQCAKKFTVKHVSHDERFLNEFTMWNRSIHCGGPRNLPPSPLRLAAMSLGGGGRVPFVTPEQEEVRAPSPGMEGGKRVLLRTSVESAHPER</sequence>
<organism evidence="1 2">
    <name type="scientific">Caerostris darwini</name>
    <dbReference type="NCBI Taxonomy" id="1538125"/>
    <lineage>
        <taxon>Eukaryota</taxon>
        <taxon>Metazoa</taxon>
        <taxon>Ecdysozoa</taxon>
        <taxon>Arthropoda</taxon>
        <taxon>Chelicerata</taxon>
        <taxon>Arachnida</taxon>
        <taxon>Araneae</taxon>
        <taxon>Araneomorphae</taxon>
        <taxon>Entelegynae</taxon>
        <taxon>Araneoidea</taxon>
        <taxon>Araneidae</taxon>
        <taxon>Caerostris</taxon>
    </lineage>
</organism>
<gene>
    <name evidence="1" type="ORF">CDAR_21901</name>
</gene>
<dbReference type="Proteomes" id="UP001054837">
    <property type="component" value="Unassembled WGS sequence"/>
</dbReference>
<protein>
    <submittedName>
        <fullName evidence="1">Uncharacterized protein</fullName>
    </submittedName>
</protein>
<evidence type="ECO:0000313" key="2">
    <source>
        <dbReference type="Proteomes" id="UP001054837"/>
    </source>
</evidence>
<reference evidence="1 2" key="1">
    <citation type="submission" date="2021-06" db="EMBL/GenBank/DDBJ databases">
        <title>Caerostris darwini draft genome.</title>
        <authorList>
            <person name="Kono N."/>
            <person name="Arakawa K."/>
        </authorList>
    </citation>
    <scope>NUCLEOTIDE SEQUENCE [LARGE SCALE GENOMIC DNA]</scope>
</reference>
<name>A0AAV4VW36_9ARAC</name>
<proteinExistence type="predicted"/>
<comment type="caution">
    <text evidence="1">The sequence shown here is derived from an EMBL/GenBank/DDBJ whole genome shotgun (WGS) entry which is preliminary data.</text>
</comment>
<dbReference type="AlphaFoldDB" id="A0AAV4VW36"/>
<keyword evidence="2" id="KW-1185">Reference proteome</keyword>
<evidence type="ECO:0000313" key="1">
    <source>
        <dbReference type="EMBL" id="GIY74502.1"/>
    </source>
</evidence>